<reference evidence="1 2" key="1">
    <citation type="submission" date="2013-11" db="EMBL/GenBank/DDBJ databases">
        <title>Genome sequencing of Stegodyphus mimosarum.</title>
        <authorList>
            <person name="Bechsgaard J."/>
        </authorList>
    </citation>
    <scope>NUCLEOTIDE SEQUENCE [LARGE SCALE GENOMIC DNA]</scope>
</reference>
<dbReference type="Proteomes" id="UP000054359">
    <property type="component" value="Unassembled WGS sequence"/>
</dbReference>
<keyword evidence="2" id="KW-1185">Reference proteome</keyword>
<gene>
    <name evidence="1" type="ORF">X975_13702</name>
</gene>
<dbReference type="EMBL" id="KK112170">
    <property type="protein sequence ID" value="KFM56916.1"/>
    <property type="molecule type" value="Genomic_DNA"/>
</dbReference>
<protein>
    <submittedName>
        <fullName evidence="1">Uncharacterized protein</fullName>
    </submittedName>
</protein>
<accession>A0A087SVM7</accession>
<evidence type="ECO:0000313" key="2">
    <source>
        <dbReference type="Proteomes" id="UP000054359"/>
    </source>
</evidence>
<organism evidence="1 2">
    <name type="scientific">Stegodyphus mimosarum</name>
    <name type="common">African social velvet spider</name>
    <dbReference type="NCBI Taxonomy" id="407821"/>
    <lineage>
        <taxon>Eukaryota</taxon>
        <taxon>Metazoa</taxon>
        <taxon>Ecdysozoa</taxon>
        <taxon>Arthropoda</taxon>
        <taxon>Chelicerata</taxon>
        <taxon>Arachnida</taxon>
        <taxon>Araneae</taxon>
        <taxon>Araneomorphae</taxon>
        <taxon>Entelegynae</taxon>
        <taxon>Eresoidea</taxon>
        <taxon>Eresidae</taxon>
        <taxon>Stegodyphus</taxon>
    </lineage>
</organism>
<sequence length="41" mass="4543">MPHANFVRIKSAFNASRTDKKLLHSLEVLSDSNKLLCTVSA</sequence>
<evidence type="ECO:0000313" key="1">
    <source>
        <dbReference type="EMBL" id="KFM56916.1"/>
    </source>
</evidence>
<proteinExistence type="predicted"/>
<feature type="non-terminal residue" evidence="1">
    <location>
        <position position="41"/>
    </location>
</feature>
<name>A0A087SVM7_STEMI</name>
<dbReference type="AlphaFoldDB" id="A0A087SVM7"/>